<accession>A0A931MVB6</accession>
<evidence type="ECO:0000313" key="5">
    <source>
        <dbReference type="Proteomes" id="UP000614490"/>
    </source>
</evidence>
<dbReference type="Pfam" id="PF02872">
    <property type="entry name" value="5_nucleotid_C"/>
    <property type="match status" value="1"/>
</dbReference>
<dbReference type="PROSITE" id="PS00785">
    <property type="entry name" value="5_NUCLEOTIDASE_1"/>
    <property type="match status" value="1"/>
</dbReference>
<dbReference type="InterPro" id="IPR006146">
    <property type="entry name" value="5'-Nucleotdase_CS"/>
</dbReference>
<gene>
    <name evidence="4" type="ORF">H0267_10465</name>
</gene>
<dbReference type="GO" id="GO:0000166">
    <property type="term" value="F:nucleotide binding"/>
    <property type="evidence" value="ECO:0007669"/>
    <property type="project" value="UniProtKB-KW"/>
</dbReference>
<dbReference type="InterPro" id="IPR036907">
    <property type="entry name" value="5'-Nucleotdase_C_sf"/>
</dbReference>
<dbReference type="EMBL" id="JADZSC010000002">
    <property type="protein sequence ID" value="MBH0230637.1"/>
    <property type="molecule type" value="Genomic_DNA"/>
</dbReference>
<reference evidence="4 5" key="1">
    <citation type="journal article" date="2005" name="Int. J. Syst. Evol. Microbiol.">
        <title>Halobacillus yeomjeoni sp. nov., isolated from a marine solar saltern in Korea.</title>
        <authorList>
            <person name="Yoon J.H."/>
            <person name="Kang S.J."/>
            <person name="Lee C.H."/>
            <person name="Oh H.W."/>
            <person name="Oh T.K."/>
        </authorList>
    </citation>
    <scope>NUCLEOTIDE SEQUENCE [LARGE SCALE GENOMIC DNA]</scope>
    <source>
        <strain evidence="4 5">KCTC 3957</strain>
    </source>
</reference>
<dbReference type="SUPFAM" id="SSF56300">
    <property type="entry name" value="Metallo-dependent phosphatases"/>
    <property type="match status" value="1"/>
</dbReference>
<dbReference type="PROSITE" id="PS51272">
    <property type="entry name" value="SLH"/>
    <property type="match status" value="3"/>
</dbReference>
<dbReference type="InterPro" id="IPR029052">
    <property type="entry name" value="Metallo-depent_PP-like"/>
</dbReference>
<dbReference type="InterPro" id="IPR008334">
    <property type="entry name" value="5'-Nucleotdase_C"/>
</dbReference>
<dbReference type="Gene3D" id="3.90.780.10">
    <property type="entry name" value="5'-Nucleotidase, C-terminal domain"/>
    <property type="match status" value="1"/>
</dbReference>
<dbReference type="GO" id="GO:0046872">
    <property type="term" value="F:metal ion binding"/>
    <property type="evidence" value="ECO:0007669"/>
    <property type="project" value="InterPro"/>
</dbReference>
<dbReference type="AlphaFoldDB" id="A0A931MVB6"/>
<feature type="domain" description="SLH" evidence="3">
    <location>
        <begin position="508"/>
        <end position="571"/>
    </location>
</feature>
<protein>
    <submittedName>
        <fullName evidence="4">5'-nucleotidase C-terminal domain-containing protein</fullName>
    </submittedName>
</protein>
<proteinExistence type="inferred from homology"/>
<evidence type="ECO:0000313" key="4">
    <source>
        <dbReference type="EMBL" id="MBH0230637.1"/>
    </source>
</evidence>
<organism evidence="4 5">
    <name type="scientific">Halobacillus yeomjeoni</name>
    <dbReference type="NCBI Taxonomy" id="311194"/>
    <lineage>
        <taxon>Bacteria</taxon>
        <taxon>Bacillati</taxon>
        <taxon>Bacillota</taxon>
        <taxon>Bacilli</taxon>
        <taxon>Bacillales</taxon>
        <taxon>Bacillaceae</taxon>
        <taxon>Halobacillus</taxon>
    </lineage>
</organism>
<dbReference type="RefSeq" id="WP_197317259.1">
    <property type="nucleotide sequence ID" value="NZ_JADZSC010000002.1"/>
</dbReference>
<feature type="domain" description="SLH" evidence="3">
    <location>
        <begin position="634"/>
        <end position="691"/>
    </location>
</feature>
<feature type="domain" description="SLH" evidence="3">
    <location>
        <begin position="572"/>
        <end position="631"/>
    </location>
</feature>
<dbReference type="GO" id="GO:0016788">
    <property type="term" value="F:hydrolase activity, acting on ester bonds"/>
    <property type="evidence" value="ECO:0007669"/>
    <property type="project" value="InterPro"/>
</dbReference>
<dbReference type="PANTHER" id="PTHR11575:SF24">
    <property type="entry name" value="5'-NUCLEOTIDASE"/>
    <property type="match status" value="1"/>
</dbReference>
<dbReference type="InterPro" id="IPR004843">
    <property type="entry name" value="Calcineurin-like_PHP"/>
</dbReference>
<dbReference type="GO" id="GO:0030288">
    <property type="term" value="C:outer membrane-bounded periplasmic space"/>
    <property type="evidence" value="ECO:0007669"/>
    <property type="project" value="TreeGrafter"/>
</dbReference>
<evidence type="ECO:0000256" key="1">
    <source>
        <dbReference type="ARBA" id="ARBA00022729"/>
    </source>
</evidence>
<dbReference type="Proteomes" id="UP000614490">
    <property type="component" value="Unassembled WGS sequence"/>
</dbReference>
<dbReference type="InterPro" id="IPR001119">
    <property type="entry name" value="SLH_dom"/>
</dbReference>
<feature type="signal peptide" evidence="2">
    <location>
        <begin position="1"/>
        <end position="23"/>
    </location>
</feature>
<dbReference type="InterPro" id="IPR006179">
    <property type="entry name" value="5_nucleotidase/apyrase"/>
</dbReference>
<evidence type="ECO:0000256" key="2">
    <source>
        <dbReference type="RuleBase" id="RU362119"/>
    </source>
</evidence>
<dbReference type="Pfam" id="PF00395">
    <property type="entry name" value="SLH"/>
    <property type="match status" value="2"/>
</dbReference>
<feature type="chain" id="PRO_5038173144" evidence="2">
    <location>
        <begin position="24"/>
        <end position="691"/>
    </location>
</feature>
<dbReference type="PRINTS" id="PR01607">
    <property type="entry name" value="APYRASEFAMLY"/>
</dbReference>
<evidence type="ECO:0000259" key="3">
    <source>
        <dbReference type="PROSITE" id="PS51272"/>
    </source>
</evidence>
<comment type="caution">
    <text evidence="4">The sequence shown here is derived from an EMBL/GenBank/DDBJ whole genome shotgun (WGS) entry which is preliminary data.</text>
</comment>
<sequence>MHFLKKSLLGVFVILLAMSGFNAAETSAAEKTTKITILHTNDSHGRVFEGKYDGMGFSKLATLAKQKQAENPNTLLLDAGDTFHGTPFATLEKGESIVEIMNHLDYDGMAAGNHDFNYGQERLLELADLSEFPVISANVRYKDSNDQLLPTHFIQEVDGVKIGVFGLTTPETTYKTNPKNIEGLAFTDIVEEGKAMVKELQSQNVDLVIALTHLGTDASSTETSIKLAENVDGIDLIVDGHSHTVDNINKNGGETLIVSAGEYTKNLGIVELEFDSSKKLISKEASRVTKEEASDIVKDSETESVINKIKKEQDQIMSEVVGKSNVILNGERNYVRTGETNLGNLITNAMLAESDADVAITNGGGIRASIDTGEITLGEIINVSPFGNYLVTKKMSGKTIKEALEHGVSDYPATKGAFPHVAGMSFSIDPKAEAGQRVKDLMIQGEDVQLDKVYTVATNDFLAAGGDDYGMFVDTELVNEYDALEEIMKSYIKANTPIELGDENRLNIALPFTDVDRNDWGYDHIEDLYGKGIFNGVSETMFGPHQTLTRVQLAALLVRTLELEATQEAPFSDLGKASESMQKEISAAYENGLVFGYEDNTFRPHQAVKRFEMALMIQRAYEKAMDTTIGGTNNLPFEDLDGVSRDALDAIQDVYFLGFMTGHNETTFEPYGDATRQQSAKVMDLFLQSVE</sequence>
<keyword evidence="1 2" id="KW-0732">Signal</keyword>
<dbReference type="SUPFAM" id="SSF55816">
    <property type="entry name" value="5'-nucleotidase (syn. UDP-sugar hydrolase), C-terminal domain"/>
    <property type="match status" value="1"/>
</dbReference>
<keyword evidence="2" id="KW-0547">Nucleotide-binding</keyword>
<dbReference type="PANTHER" id="PTHR11575">
    <property type="entry name" value="5'-NUCLEOTIDASE-RELATED"/>
    <property type="match status" value="1"/>
</dbReference>
<dbReference type="GO" id="GO:0009166">
    <property type="term" value="P:nucleotide catabolic process"/>
    <property type="evidence" value="ECO:0007669"/>
    <property type="project" value="InterPro"/>
</dbReference>
<dbReference type="CDD" id="cd00845">
    <property type="entry name" value="MPP_UshA_N_like"/>
    <property type="match status" value="1"/>
</dbReference>
<keyword evidence="5" id="KW-1185">Reference proteome</keyword>
<keyword evidence="2" id="KW-0378">Hydrolase</keyword>
<dbReference type="Pfam" id="PF00149">
    <property type="entry name" value="Metallophos"/>
    <property type="match status" value="1"/>
</dbReference>
<dbReference type="Gene3D" id="3.60.21.10">
    <property type="match status" value="1"/>
</dbReference>
<name>A0A931MVB6_9BACI</name>
<comment type="similarity">
    <text evidence="2">Belongs to the 5'-nucleotidase family.</text>
</comment>